<protein>
    <recommendedName>
        <fullName evidence="3">Phage protein</fullName>
    </recommendedName>
</protein>
<evidence type="ECO:0000313" key="1">
    <source>
        <dbReference type="EMBL" id="CZV21898.1"/>
    </source>
</evidence>
<reference evidence="1 2" key="1">
    <citation type="submission" date="2016-03" db="EMBL/GenBank/DDBJ databases">
        <authorList>
            <consortium name="Pathogen Informatics"/>
        </authorList>
    </citation>
    <scope>NUCLEOTIDE SEQUENCE [LARGE SCALE GENOMIC DNA]</scope>
    <source>
        <strain evidence="2">e1252</strain>
    </source>
</reference>
<dbReference type="RefSeq" id="WP_063144025.1">
    <property type="nucleotide sequence ID" value="NZ_FJXR01000010.1"/>
</dbReference>
<evidence type="ECO:0008006" key="3">
    <source>
        <dbReference type="Google" id="ProtNLM"/>
    </source>
</evidence>
<organism evidence="1 2">
    <name type="scientific">Enterobacter cloacae</name>
    <dbReference type="NCBI Taxonomy" id="550"/>
    <lineage>
        <taxon>Bacteria</taxon>
        <taxon>Pseudomonadati</taxon>
        <taxon>Pseudomonadota</taxon>
        <taxon>Gammaproteobacteria</taxon>
        <taxon>Enterobacterales</taxon>
        <taxon>Enterobacteriaceae</taxon>
        <taxon>Enterobacter</taxon>
        <taxon>Enterobacter cloacae complex</taxon>
    </lineage>
</organism>
<gene>
    <name evidence="1" type="ORF">SAMEA2273318_02051</name>
</gene>
<sequence length="113" mass="12852">MNNNSAKYIISQVEKVITNIFENGKINKDTQDELFHAMTMLADVNTVLRGLEDAFFDSVITAKKLEAISQAFCEGYFTNEDNERIETYLAAMIHDYSLKCCRELKDIEAKLGS</sequence>
<dbReference type="Proteomes" id="UP000076008">
    <property type="component" value="Unassembled WGS sequence"/>
</dbReference>
<proteinExistence type="predicted"/>
<dbReference type="AlphaFoldDB" id="A0A144ISN3"/>
<dbReference type="EMBL" id="FJXR01000010">
    <property type="protein sequence ID" value="CZV21898.1"/>
    <property type="molecule type" value="Genomic_DNA"/>
</dbReference>
<name>A0A144ISN3_ENTCL</name>
<accession>A0A144ISN3</accession>
<evidence type="ECO:0000313" key="2">
    <source>
        <dbReference type="Proteomes" id="UP000076008"/>
    </source>
</evidence>